<dbReference type="Pfam" id="PF00564">
    <property type="entry name" value="PB1"/>
    <property type="match status" value="1"/>
</dbReference>
<feature type="compositionally biased region" description="Basic residues" evidence="1">
    <location>
        <begin position="20"/>
        <end position="29"/>
    </location>
</feature>
<feature type="compositionally biased region" description="Low complexity" evidence="1">
    <location>
        <begin position="42"/>
        <end position="54"/>
    </location>
</feature>
<feature type="region of interest" description="Disordered" evidence="1">
    <location>
        <begin position="201"/>
        <end position="376"/>
    </location>
</feature>
<dbReference type="SMART" id="SM00666">
    <property type="entry name" value="PB1"/>
    <property type="match status" value="1"/>
</dbReference>
<feature type="compositionally biased region" description="Pro residues" evidence="1">
    <location>
        <begin position="310"/>
        <end position="340"/>
    </location>
</feature>
<feature type="compositionally biased region" description="Basic and acidic residues" evidence="1">
    <location>
        <begin position="222"/>
        <end position="240"/>
    </location>
</feature>
<proteinExistence type="predicted"/>
<keyword evidence="4" id="KW-1185">Reference proteome</keyword>
<dbReference type="PANTHER" id="PTHR47102">
    <property type="entry name" value="PROTEIN BNI1"/>
    <property type="match status" value="1"/>
</dbReference>
<feature type="compositionally biased region" description="Basic residues" evidence="1">
    <location>
        <begin position="268"/>
        <end position="278"/>
    </location>
</feature>
<sequence length="407" mass="44934">MPLGRLRVRLRTQSPRLRIARSKARHPSQRPRLSPRVDKGGFSRSFLSSPSLHSTHSRAAKMSTLDLKLTHADTGETRLVTFPTQPAPTWAQLVEHIKQRFALQQAPTNVIYLDEEGDEITLSSDDELEELWLASATETNLSFTFSAALQDAQGAPARDAEQTALLDAVRAALEKDTSLAHDLREVVHDVLGAPRHFRHFHHPRAHFGPRGGSRGGRQGFEGGRHHYGRWDMRSRSRTLEADSSSSDSGSEADELNEKSEEKGERRGRGGRRGRKGGRQGRDDRFPPIHPFPGPPPPPPPPHGRHRGHGMPPPPPPPPGPPGPPPFAFGFFAPPPPPPFPFHGGRHGKKHGPPPPFPPPPPFGPHQAGPFAPQGDDFLAEDWLSFADYYGMPPHGGRPGRHGRHYRF</sequence>
<dbReference type="SUPFAM" id="SSF54277">
    <property type="entry name" value="CAD &amp; PB1 domains"/>
    <property type="match status" value="1"/>
</dbReference>
<dbReference type="PANTHER" id="PTHR47102:SF2">
    <property type="entry name" value="PROTEIN BNI1"/>
    <property type="match status" value="1"/>
</dbReference>
<accession>A0A5C5G6H2</accession>
<dbReference type="PROSITE" id="PS51745">
    <property type="entry name" value="PB1"/>
    <property type="match status" value="1"/>
</dbReference>
<reference evidence="3 4" key="1">
    <citation type="submission" date="2019-03" db="EMBL/GenBank/DDBJ databases">
        <title>Rhodosporidium diobovatum UCD-FST 08-225 genome sequencing, assembly, and annotation.</title>
        <authorList>
            <person name="Fakankun I.U."/>
            <person name="Fristensky B."/>
            <person name="Levin D.B."/>
        </authorList>
    </citation>
    <scope>NUCLEOTIDE SEQUENCE [LARGE SCALE GENOMIC DNA]</scope>
    <source>
        <strain evidence="3 4">UCD-FST 08-225</strain>
    </source>
</reference>
<comment type="caution">
    <text evidence="3">The sequence shown here is derived from an EMBL/GenBank/DDBJ whole genome shotgun (WGS) entry which is preliminary data.</text>
</comment>
<evidence type="ECO:0000256" key="1">
    <source>
        <dbReference type="SAM" id="MobiDB-lite"/>
    </source>
</evidence>
<name>A0A5C5G6H2_9BASI</name>
<dbReference type="InterPro" id="IPR051661">
    <property type="entry name" value="Actin_filament_regulator"/>
</dbReference>
<feature type="compositionally biased region" description="Basic and acidic residues" evidence="1">
    <location>
        <begin position="255"/>
        <end position="267"/>
    </location>
</feature>
<dbReference type="AlphaFoldDB" id="A0A5C5G6H2"/>
<feature type="domain" description="PB1" evidence="2">
    <location>
        <begin position="64"/>
        <end position="146"/>
    </location>
</feature>
<dbReference type="STRING" id="5288.A0A5C5G6H2"/>
<dbReference type="InterPro" id="IPR053793">
    <property type="entry name" value="PB1-like"/>
</dbReference>
<protein>
    <recommendedName>
        <fullName evidence="2">PB1 domain-containing protein</fullName>
    </recommendedName>
</protein>
<organism evidence="3 4">
    <name type="scientific">Rhodotorula diobovata</name>
    <dbReference type="NCBI Taxonomy" id="5288"/>
    <lineage>
        <taxon>Eukaryota</taxon>
        <taxon>Fungi</taxon>
        <taxon>Dikarya</taxon>
        <taxon>Basidiomycota</taxon>
        <taxon>Pucciniomycotina</taxon>
        <taxon>Microbotryomycetes</taxon>
        <taxon>Sporidiobolales</taxon>
        <taxon>Sporidiobolaceae</taxon>
        <taxon>Rhodotorula</taxon>
    </lineage>
</organism>
<feature type="compositionally biased region" description="Pro residues" evidence="1">
    <location>
        <begin position="352"/>
        <end position="363"/>
    </location>
</feature>
<feature type="region of interest" description="Disordered" evidence="1">
    <location>
        <begin position="20"/>
        <end position="58"/>
    </location>
</feature>
<evidence type="ECO:0000313" key="3">
    <source>
        <dbReference type="EMBL" id="TNY23992.1"/>
    </source>
</evidence>
<dbReference type="CDD" id="cd05992">
    <property type="entry name" value="PB1"/>
    <property type="match status" value="1"/>
</dbReference>
<evidence type="ECO:0000313" key="4">
    <source>
        <dbReference type="Proteomes" id="UP000311382"/>
    </source>
</evidence>
<evidence type="ECO:0000259" key="2">
    <source>
        <dbReference type="PROSITE" id="PS51745"/>
    </source>
</evidence>
<dbReference type="Proteomes" id="UP000311382">
    <property type="component" value="Unassembled WGS sequence"/>
</dbReference>
<feature type="region of interest" description="Disordered" evidence="1">
    <location>
        <begin position="388"/>
        <end position="407"/>
    </location>
</feature>
<feature type="compositionally biased region" description="Basic residues" evidence="1">
    <location>
        <begin position="397"/>
        <end position="407"/>
    </location>
</feature>
<feature type="compositionally biased region" description="Gly residues" evidence="1">
    <location>
        <begin position="209"/>
        <end position="221"/>
    </location>
</feature>
<dbReference type="Gene3D" id="3.10.20.90">
    <property type="entry name" value="Phosphatidylinositol 3-kinase Catalytic Subunit, Chain A, domain 1"/>
    <property type="match status" value="1"/>
</dbReference>
<dbReference type="InterPro" id="IPR000270">
    <property type="entry name" value="PB1_dom"/>
</dbReference>
<dbReference type="OrthoDB" id="661148at2759"/>
<dbReference type="EMBL" id="SOZI01000006">
    <property type="protein sequence ID" value="TNY23992.1"/>
    <property type="molecule type" value="Genomic_DNA"/>
</dbReference>
<gene>
    <name evidence="3" type="ORF">DMC30DRAFT_239441</name>
</gene>
<feature type="compositionally biased region" description="Pro residues" evidence="1">
    <location>
        <begin position="287"/>
        <end position="301"/>
    </location>
</feature>